<evidence type="ECO:0000313" key="7">
    <source>
        <dbReference type="Ensembl" id="ENSORLP00015021552.1"/>
    </source>
</evidence>
<feature type="compositionally biased region" description="Basic and acidic residues" evidence="5">
    <location>
        <begin position="613"/>
        <end position="654"/>
    </location>
</feature>
<comment type="similarity">
    <text evidence="3">Belongs to the intermediate filament family.</text>
</comment>
<feature type="compositionally biased region" description="Polar residues" evidence="5">
    <location>
        <begin position="896"/>
        <end position="905"/>
    </location>
</feature>
<organism evidence="7 8">
    <name type="scientific">Oryzias latipes</name>
    <name type="common">Japanese rice fish</name>
    <name type="synonym">Japanese killifish</name>
    <dbReference type="NCBI Taxonomy" id="8090"/>
    <lineage>
        <taxon>Eukaryota</taxon>
        <taxon>Metazoa</taxon>
        <taxon>Chordata</taxon>
        <taxon>Craniata</taxon>
        <taxon>Vertebrata</taxon>
        <taxon>Euteleostomi</taxon>
        <taxon>Actinopterygii</taxon>
        <taxon>Neopterygii</taxon>
        <taxon>Teleostei</taxon>
        <taxon>Neoteleostei</taxon>
        <taxon>Acanthomorphata</taxon>
        <taxon>Ovalentaria</taxon>
        <taxon>Atherinomorphae</taxon>
        <taxon>Beloniformes</taxon>
        <taxon>Adrianichthyidae</taxon>
        <taxon>Oryziinae</taxon>
        <taxon>Oryzias</taxon>
    </lineage>
</organism>
<feature type="domain" description="IF rod" evidence="6">
    <location>
        <begin position="18"/>
        <end position="329"/>
    </location>
</feature>
<proteinExistence type="inferred from homology"/>
<feature type="compositionally biased region" description="Low complexity" evidence="5">
    <location>
        <begin position="1174"/>
        <end position="1186"/>
    </location>
</feature>
<feature type="coiled-coil region" evidence="4">
    <location>
        <begin position="15"/>
        <end position="49"/>
    </location>
</feature>
<keyword evidence="1 3" id="KW-0403">Intermediate filament</keyword>
<feature type="region of interest" description="Disordered" evidence="5">
    <location>
        <begin position="1162"/>
        <end position="1195"/>
    </location>
</feature>
<dbReference type="PROSITE" id="PS51842">
    <property type="entry name" value="IF_ROD_2"/>
    <property type="match status" value="1"/>
</dbReference>
<feature type="coiled-coil region" evidence="4">
    <location>
        <begin position="206"/>
        <end position="300"/>
    </location>
</feature>
<sequence>MELHSINQIFHPHHLGEEKQQMLNLNRRLETYLNRVKLLEGENMKLAKEIQAMRHSDQGRSMLRKGLEKQLHQARLDLDAAWTDRVLTELEVGKLTEELEALNLQRHREAEAKQMAMKNLEQSRKEFDEEMRAQIWLREKVNQLEQEMRLLIQTHEEDVAHLETALTQSRTPVPPAFTQRSNQTPDLIKMGQEFSQKATRAWQEAAEAYQGQLVRLEESLDQARGRLAQVNQEKQESRLQILALEKEIASSQDVRQHLEKTAAQRRDEYSLEIQQLQEHLAGLEVEKEQLGHQIDHLLQENRSLMQMKISLGLEVATYRTLLDGESLRGEAGLIKKPRNISIADAVFSPRGLTKSYHNQLSAARKSTSTSSVHPVAATPGAFRSRNPECSLTQPADATKPKTCPKRIPDEAVKNVTPQEIQENVANVELLSTSIDHKAPAAPLEEKDGGRSSMVESPEEVIESAVSYQAESGLSSEPYFSDEAGLHPFLENSIALKSNRATDELGSFSEDLEKDVKFEKESMKQPCYPTEEVEETEGEGRDKVEQIGDSETEAILKPSTECRSSSVDSVCQSVESLYTQEMTSDAAGERREEVMEVEDKLYPDGEEMDTWDSVIERKVDEKTDEEQKHEEKIQHAEPEEDISAKEIKHAMKEISQDPNVASLQLNDSQHGSLDQDHAPSSENDGEDDDEEDSQNVSVSWRTELESDSYAQDNTLADTRPLIRYKSDETDAHTQASHLDESESSDGEQERKTGEAGTWSEGKSKTFGTMEDLCEEVEDESVDDQYNPEDRDASQSTVVNEQAEVANLEDEDGSPRTDKENEELTATKGLKPEEEELEMDLLVDEELENLSSNTNFLQWQVSEENQVLSLNNEQKESEKPIPEHPEHTSPTTTEDQASETAMLNGSSVEEHDVEPKNKEAEEKPAGHGQEMEQNLFSLICADEKKDHSAFGAFSISSDVDKTVESEDPKSAVAFTEDEIEIQDVVRNEVTEVLPGEKSQKPQEDEDEGEELHTFPENAEAGEWEILDDPTYDYKIEDHDRTFTYQESADYNPESHEDAAEKVEEETDIFIVSAPSDNKPPDFFSSGVKNDFWVSSLEGGAAYDDTCEEAEEQGDQKEGFGETPNVVNGHSMVVADSSKPLAAVKDQTDVSVEAKKVCQKYFEGEMIHSEDSENEAESWSSGEEAAAAERNPFLDTTY</sequence>
<reference evidence="7" key="4">
    <citation type="submission" date="2025-09" db="UniProtKB">
        <authorList>
            <consortium name="Ensembl"/>
        </authorList>
    </citation>
    <scope>IDENTIFICATION</scope>
    <source>
        <strain evidence="7">HSOK</strain>
    </source>
</reference>
<feature type="region of interest" description="Disordered" evidence="5">
    <location>
        <begin position="580"/>
        <end position="836"/>
    </location>
</feature>
<evidence type="ECO:0000256" key="2">
    <source>
        <dbReference type="ARBA" id="ARBA00023054"/>
    </source>
</evidence>
<feature type="compositionally biased region" description="Basic and acidic residues" evidence="5">
    <location>
        <begin position="586"/>
        <end position="602"/>
    </location>
</feature>
<feature type="compositionally biased region" description="Basic and acidic residues" evidence="5">
    <location>
        <begin position="906"/>
        <end position="923"/>
    </location>
</feature>
<dbReference type="AlphaFoldDB" id="A0A3P9INE3"/>
<feature type="compositionally biased region" description="Basic and acidic residues" evidence="5">
    <location>
        <begin position="871"/>
        <end position="885"/>
    </location>
</feature>
<keyword evidence="2 4" id="KW-0175">Coiled coil</keyword>
<dbReference type="SUPFAM" id="SSF64593">
    <property type="entry name" value="Intermediate filament protein, coiled coil region"/>
    <property type="match status" value="2"/>
</dbReference>
<dbReference type="Gene3D" id="1.20.5.170">
    <property type="match status" value="1"/>
</dbReference>
<reference key="1">
    <citation type="journal article" date="2007" name="Nature">
        <title>The medaka draft genome and insights into vertebrate genome evolution.</title>
        <authorList>
            <person name="Kasahara M."/>
            <person name="Naruse K."/>
            <person name="Sasaki S."/>
            <person name="Nakatani Y."/>
            <person name="Qu W."/>
            <person name="Ahsan B."/>
            <person name="Yamada T."/>
            <person name="Nagayasu Y."/>
            <person name="Doi K."/>
            <person name="Kasai Y."/>
            <person name="Jindo T."/>
            <person name="Kobayashi D."/>
            <person name="Shimada A."/>
            <person name="Toyoda A."/>
            <person name="Kuroki Y."/>
            <person name="Fujiyama A."/>
            <person name="Sasaki T."/>
            <person name="Shimizu A."/>
            <person name="Asakawa S."/>
            <person name="Shimizu N."/>
            <person name="Hashimoto S."/>
            <person name="Yang J."/>
            <person name="Lee Y."/>
            <person name="Matsushima K."/>
            <person name="Sugano S."/>
            <person name="Sakaizumi M."/>
            <person name="Narita T."/>
            <person name="Ohishi K."/>
            <person name="Haga S."/>
            <person name="Ohta F."/>
            <person name="Nomoto H."/>
            <person name="Nogata K."/>
            <person name="Morishita T."/>
            <person name="Endo T."/>
            <person name="Shin-I T."/>
            <person name="Takeda H."/>
            <person name="Morishita S."/>
            <person name="Kohara Y."/>
        </authorList>
    </citation>
    <scope>NUCLEOTIDE SEQUENCE [LARGE SCALE GENOMIC DNA]</scope>
    <source>
        <strain>Hd-rR</strain>
    </source>
</reference>
<dbReference type="GO" id="GO:0005882">
    <property type="term" value="C:intermediate filament"/>
    <property type="evidence" value="ECO:0007669"/>
    <property type="project" value="UniProtKB-KW"/>
</dbReference>
<reference evidence="7 8" key="2">
    <citation type="submission" date="2017-04" db="EMBL/GenBank/DDBJ databases">
        <title>CpG methylation of centromeres and impact of large insertions on vertebrate speciation.</title>
        <authorList>
            <person name="Ichikawa K."/>
            <person name="Yoshimura J."/>
            <person name="Morishita S."/>
        </authorList>
    </citation>
    <scope>NUCLEOTIDE SEQUENCE</scope>
    <source>
        <strain evidence="7 8">HSOK</strain>
    </source>
</reference>
<evidence type="ECO:0000256" key="1">
    <source>
        <dbReference type="ARBA" id="ARBA00022754"/>
    </source>
</evidence>
<reference evidence="7" key="3">
    <citation type="submission" date="2025-08" db="UniProtKB">
        <authorList>
            <consortium name="Ensembl"/>
        </authorList>
    </citation>
    <scope>IDENTIFICATION</scope>
    <source>
        <strain evidence="7">HSOK</strain>
    </source>
</reference>
<evidence type="ECO:0000256" key="5">
    <source>
        <dbReference type="SAM" id="MobiDB-lite"/>
    </source>
</evidence>
<evidence type="ECO:0000259" key="6">
    <source>
        <dbReference type="PROSITE" id="PS51842"/>
    </source>
</evidence>
<feature type="compositionally biased region" description="Polar residues" evidence="5">
    <location>
        <begin position="363"/>
        <end position="372"/>
    </location>
</feature>
<dbReference type="Ensembl" id="ENSORLT00015036516.1">
    <property type="protein sequence ID" value="ENSORLP00015021552.1"/>
    <property type="gene ID" value="ENSORLG00015022791.1"/>
</dbReference>
<dbReference type="Proteomes" id="UP000265200">
    <property type="component" value="Chromosome 16"/>
</dbReference>
<feature type="region of interest" description="Disordered" evidence="5">
    <location>
        <begin position="363"/>
        <end position="405"/>
    </location>
</feature>
<dbReference type="PANTHER" id="PTHR47051:SF1">
    <property type="entry name" value="NESTIN"/>
    <property type="match status" value="1"/>
</dbReference>
<name>A0A3P9INE3_ORYLA</name>
<accession>A0A3P9INE3</accession>
<dbReference type="InterPro" id="IPR031211">
    <property type="entry name" value="Nestin"/>
</dbReference>
<dbReference type="GO" id="GO:0019215">
    <property type="term" value="F:intermediate filament binding"/>
    <property type="evidence" value="ECO:0007669"/>
    <property type="project" value="InterPro"/>
</dbReference>
<dbReference type="Pfam" id="PF00038">
    <property type="entry name" value="Filament"/>
    <property type="match status" value="1"/>
</dbReference>
<feature type="region of interest" description="Disordered" evidence="5">
    <location>
        <begin position="988"/>
        <end position="1019"/>
    </location>
</feature>
<feature type="region of interest" description="Disordered" evidence="5">
    <location>
        <begin position="865"/>
        <end position="930"/>
    </location>
</feature>
<dbReference type="SMART" id="SM01391">
    <property type="entry name" value="Filament"/>
    <property type="match status" value="1"/>
</dbReference>
<feature type="region of interest" description="Disordered" evidence="5">
    <location>
        <begin position="519"/>
        <end position="565"/>
    </location>
</feature>
<dbReference type="PANTHER" id="PTHR47051">
    <property type="entry name" value="NESTIN"/>
    <property type="match status" value="1"/>
</dbReference>
<evidence type="ECO:0000256" key="3">
    <source>
        <dbReference type="RuleBase" id="RU000685"/>
    </source>
</evidence>
<protein>
    <recommendedName>
        <fullName evidence="6">IF rod domain-containing protein</fullName>
    </recommendedName>
</protein>
<feature type="compositionally biased region" description="Polar residues" evidence="5">
    <location>
        <begin position="655"/>
        <end position="671"/>
    </location>
</feature>
<evidence type="ECO:0000313" key="8">
    <source>
        <dbReference type="Proteomes" id="UP000265200"/>
    </source>
</evidence>
<dbReference type="PROSITE" id="PS00226">
    <property type="entry name" value="IF_ROD_1"/>
    <property type="match status" value="1"/>
</dbReference>
<feature type="compositionally biased region" description="Acidic residues" evidence="5">
    <location>
        <begin position="682"/>
        <end position="692"/>
    </location>
</feature>
<evidence type="ECO:0000256" key="4">
    <source>
        <dbReference type="SAM" id="Coils"/>
    </source>
</evidence>
<dbReference type="Gene3D" id="1.20.5.1160">
    <property type="entry name" value="Vasodilator-stimulated phosphoprotein"/>
    <property type="match status" value="1"/>
</dbReference>
<dbReference type="InterPro" id="IPR018039">
    <property type="entry name" value="IF_conserved"/>
</dbReference>
<dbReference type="InterPro" id="IPR039008">
    <property type="entry name" value="IF_rod_dom"/>
</dbReference>
<feature type="compositionally biased region" description="Acidic residues" evidence="5">
    <location>
        <begin position="770"/>
        <end position="785"/>
    </location>
</feature>